<comment type="caution">
    <text evidence="1">The sequence shown here is derived from an EMBL/GenBank/DDBJ whole genome shotgun (WGS) entry which is preliminary data.</text>
</comment>
<dbReference type="AlphaFoldDB" id="A0A813DIL6"/>
<keyword evidence="2" id="KW-1185">Reference proteome</keyword>
<evidence type="ECO:0000313" key="2">
    <source>
        <dbReference type="Proteomes" id="UP000654075"/>
    </source>
</evidence>
<organism evidence="1 2">
    <name type="scientific">Polarella glacialis</name>
    <name type="common">Dinoflagellate</name>
    <dbReference type="NCBI Taxonomy" id="89957"/>
    <lineage>
        <taxon>Eukaryota</taxon>
        <taxon>Sar</taxon>
        <taxon>Alveolata</taxon>
        <taxon>Dinophyceae</taxon>
        <taxon>Suessiales</taxon>
        <taxon>Suessiaceae</taxon>
        <taxon>Polarella</taxon>
    </lineage>
</organism>
<proteinExistence type="predicted"/>
<reference evidence="1" key="1">
    <citation type="submission" date="2021-02" db="EMBL/GenBank/DDBJ databases">
        <authorList>
            <person name="Dougan E. K."/>
            <person name="Rhodes N."/>
            <person name="Thang M."/>
            <person name="Chan C."/>
        </authorList>
    </citation>
    <scope>NUCLEOTIDE SEQUENCE</scope>
</reference>
<dbReference type="EMBL" id="CAJNNV010003338">
    <property type="protein sequence ID" value="CAE8588811.1"/>
    <property type="molecule type" value="Genomic_DNA"/>
</dbReference>
<gene>
    <name evidence="1" type="ORF">PGLA1383_LOCUS7598</name>
</gene>
<dbReference type="Proteomes" id="UP000654075">
    <property type="component" value="Unassembled WGS sequence"/>
</dbReference>
<evidence type="ECO:0000313" key="1">
    <source>
        <dbReference type="EMBL" id="CAE8588811.1"/>
    </source>
</evidence>
<sequence length="116" mass="13600">MLRPWGKNCHPKERLGNQLLRAAVVLAQELDKLEVGWAWEQPSQSFMWQVQDLISPLHSGPFYQTTFDWCRYGRKWRKRTTVIGRFPFLAEFNALCRGGHEHLVLDGGLWDQTESE</sequence>
<name>A0A813DIL6_POLGL</name>
<accession>A0A813DIL6</accession>
<protein>
    <submittedName>
        <fullName evidence="1">Uncharacterized protein</fullName>
    </submittedName>
</protein>